<feature type="region of interest" description="Disordered" evidence="1">
    <location>
        <begin position="408"/>
        <end position="427"/>
    </location>
</feature>
<gene>
    <name evidence="3" type="ORF">ACFQL7_26985</name>
</gene>
<keyword evidence="4" id="KW-1185">Reference proteome</keyword>
<dbReference type="SUPFAM" id="SSF50998">
    <property type="entry name" value="Quinoprotein alcohol dehydrogenase-like"/>
    <property type="match status" value="1"/>
</dbReference>
<dbReference type="Gene3D" id="2.40.128.630">
    <property type="match status" value="1"/>
</dbReference>
<proteinExistence type="predicted"/>
<dbReference type="InterPro" id="IPR011047">
    <property type="entry name" value="Quinoprotein_ADH-like_sf"/>
</dbReference>
<comment type="caution">
    <text evidence="3">The sequence shown here is derived from an EMBL/GenBank/DDBJ whole genome shotgun (WGS) entry which is preliminary data.</text>
</comment>
<dbReference type="PANTHER" id="PTHR34512:SF30">
    <property type="entry name" value="OUTER MEMBRANE PROTEIN ASSEMBLY FACTOR BAMB"/>
    <property type="match status" value="1"/>
</dbReference>
<feature type="compositionally biased region" description="Basic residues" evidence="1">
    <location>
        <begin position="459"/>
        <end position="500"/>
    </location>
</feature>
<dbReference type="Gene3D" id="2.130.10.10">
    <property type="entry name" value="YVTN repeat-like/Quinoprotein amine dehydrogenase"/>
    <property type="match status" value="1"/>
</dbReference>
<reference evidence="3 4" key="1">
    <citation type="journal article" date="2019" name="Int. J. Syst. Evol. Microbiol.">
        <title>The Global Catalogue of Microorganisms (GCM) 10K type strain sequencing project: providing services to taxonomists for standard genome sequencing and annotation.</title>
        <authorList>
            <consortium name="The Broad Institute Genomics Platform"/>
            <consortium name="The Broad Institute Genome Sequencing Center for Infectious Disease"/>
            <person name="Wu L."/>
            <person name="Ma J."/>
        </authorList>
    </citation>
    <scope>NUCLEOTIDE SEQUENCE [LARGE SCALE GENOMIC DNA]</scope>
    <source>
        <strain evidence="3 4">RDMS1</strain>
    </source>
</reference>
<dbReference type="InterPro" id="IPR002372">
    <property type="entry name" value="PQQ_rpt_dom"/>
</dbReference>
<feature type="domain" description="Pyrrolo-quinoline quinone repeat" evidence="2">
    <location>
        <begin position="86"/>
        <end position="169"/>
    </location>
</feature>
<dbReference type="Proteomes" id="UP001596417">
    <property type="component" value="Unassembled WGS sequence"/>
</dbReference>
<sequence>MKQQDPSARRGKCIGRRIFLAGMTAGVVGLGSLHSPSVKTALAQSTAPPTVGWPQYQVNSGRSGVVADRHVPTSNVTPKWPLKKQNVGRPVADGDTIYVTSETLTRENPQLQAISRADGSVRWQTSLTDDTLASGRNIPPAVIDGMVYFSNGTRTRAFDAETGTEQWNRPHGGTWLVVSNDRLYLQGYNDTFVTLDGSDGSVVWEGLSGGNRKSPTWKHAVADETLYVGLIERSGDAPSEVRALDSTTGTLQWKTTIDADYPEVAATKQGVIVATNTVLYSLDPVSGTIRWQQEGGPLQLGEARYVSTPVIHEDMVYATVDDTLFAFNIETGTKQWTADGISEITLVGTRLYGMRGSTFVGLDVSTGQQQTEYRYSGEGRIDMIVPLDGMLLTRLYRYFDDPQDQWSRIGGSPSSFCPKTSPGPPRTTIRMLLMKRPKHRHKHLRARPPRRHFTPERTRQHKRRRLQPARTRAHRRPRRPKRPLPPRHSRPNRPRPKQRPQPRPQSAPHHPRTRRQLMALVLVCCPPLQPSVSGCGALAVTSNITRRNVWSRAVPPVM</sequence>
<evidence type="ECO:0000313" key="4">
    <source>
        <dbReference type="Proteomes" id="UP001596417"/>
    </source>
</evidence>
<evidence type="ECO:0000256" key="1">
    <source>
        <dbReference type="SAM" id="MobiDB-lite"/>
    </source>
</evidence>
<dbReference type="AlphaFoldDB" id="A0ABD5YYI3"/>
<dbReference type="Pfam" id="PF13360">
    <property type="entry name" value="PQQ_2"/>
    <property type="match status" value="2"/>
</dbReference>
<protein>
    <submittedName>
        <fullName evidence="3">PQQ-binding-like beta-propeller repeat protein</fullName>
    </submittedName>
</protein>
<dbReference type="RefSeq" id="WP_390208212.1">
    <property type="nucleotide sequence ID" value="NZ_JBHSZC010000005.1"/>
</dbReference>
<feature type="compositionally biased region" description="Basic residues" evidence="1">
    <location>
        <begin position="435"/>
        <end position="452"/>
    </location>
</feature>
<evidence type="ECO:0000259" key="2">
    <source>
        <dbReference type="Pfam" id="PF13360"/>
    </source>
</evidence>
<accession>A0ABD5YYI3</accession>
<organism evidence="3 4">
    <name type="scientific">Halocatena marina</name>
    <dbReference type="NCBI Taxonomy" id="2934937"/>
    <lineage>
        <taxon>Archaea</taxon>
        <taxon>Methanobacteriati</taxon>
        <taxon>Methanobacteriota</taxon>
        <taxon>Stenosarchaea group</taxon>
        <taxon>Halobacteria</taxon>
        <taxon>Halobacteriales</taxon>
        <taxon>Natronomonadaceae</taxon>
        <taxon>Halocatena</taxon>
    </lineage>
</organism>
<dbReference type="InterPro" id="IPR006311">
    <property type="entry name" value="TAT_signal"/>
</dbReference>
<dbReference type="PROSITE" id="PS51318">
    <property type="entry name" value="TAT"/>
    <property type="match status" value="1"/>
</dbReference>
<feature type="region of interest" description="Disordered" evidence="1">
    <location>
        <begin position="435"/>
        <end position="512"/>
    </location>
</feature>
<feature type="domain" description="Pyrrolo-quinoline quinone repeat" evidence="2">
    <location>
        <begin position="239"/>
        <end position="375"/>
    </location>
</feature>
<dbReference type="PANTHER" id="PTHR34512">
    <property type="entry name" value="CELL SURFACE PROTEIN"/>
    <property type="match status" value="1"/>
</dbReference>
<evidence type="ECO:0000313" key="3">
    <source>
        <dbReference type="EMBL" id="MFC7193058.1"/>
    </source>
</evidence>
<dbReference type="InterPro" id="IPR015943">
    <property type="entry name" value="WD40/YVTN_repeat-like_dom_sf"/>
</dbReference>
<dbReference type="SMART" id="SM00564">
    <property type="entry name" value="PQQ"/>
    <property type="match status" value="6"/>
</dbReference>
<dbReference type="InterPro" id="IPR018391">
    <property type="entry name" value="PQQ_b-propeller_rpt"/>
</dbReference>
<dbReference type="EMBL" id="JBHTAX010000006">
    <property type="protein sequence ID" value="MFC7193058.1"/>
    <property type="molecule type" value="Genomic_DNA"/>
</dbReference>
<name>A0ABD5YYI3_9EURY</name>